<comment type="caution">
    <text evidence="7">The sequence shown here is derived from an EMBL/GenBank/DDBJ whole genome shotgun (WGS) entry which is preliminary data.</text>
</comment>
<feature type="region of interest" description="Disordered" evidence="5">
    <location>
        <begin position="2804"/>
        <end position="2827"/>
    </location>
</feature>
<dbReference type="InterPro" id="IPR009081">
    <property type="entry name" value="PP-bd_ACP"/>
</dbReference>
<dbReference type="GO" id="GO:0044550">
    <property type="term" value="P:secondary metabolite biosynthetic process"/>
    <property type="evidence" value="ECO:0007669"/>
    <property type="project" value="TreeGrafter"/>
</dbReference>
<dbReference type="InterPro" id="IPR000873">
    <property type="entry name" value="AMP-dep_synth/lig_dom"/>
</dbReference>
<dbReference type="Gene3D" id="3.30.300.30">
    <property type="match status" value="5"/>
</dbReference>
<evidence type="ECO:0000256" key="2">
    <source>
        <dbReference type="ARBA" id="ARBA00022553"/>
    </source>
</evidence>
<dbReference type="Gene3D" id="3.30.559.30">
    <property type="entry name" value="Nonribosomal peptide synthetase, condensation domain"/>
    <property type="match status" value="5"/>
</dbReference>
<feature type="domain" description="Carrier" evidence="6">
    <location>
        <begin position="1651"/>
        <end position="1727"/>
    </location>
</feature>
<evidence type="ECO:0000256" key="4">
    <source>
        <dbReference type="ARBA" id="ARBA00029454"/>
    </source>
</evidence>
<dbReference type="RefSeq" id="XP_026603169.1">
    <property type="nucleotide sequence ID" value="XM_026748865.1"/>
</dbReference>
<feature type="domain" description="Carrier" evidence="6">
    <location>
        <begin position="4931"/>
        <end position="5007"/>
    </location>
</feature>
<dbReference type="GO" id="GO:0043041">
    <property type="term" value="P:amino acid activation for nonribosomal peptide biosynthetic process"/>
    <property type="evidence" value="ECO:0007669"/>
    <property type="project" value="TreeGrafter"/>
</dbReference>
<dbReference type="InterPro" id="IPR020845">
    <property type="entry name" value="AMP-binding_CS"/>
</dbReference>
<dbReference type="InterPro" id="IPR020806">
    <property type="entry name" value="PKS_PP-bd"/>
</dbReference>
<dbReference type="FunFam" id="3.40.50.12780:FF:000014">
    <property type="entry name" value="Nonribosomal peptide synthetase 1"/>
    <property type="match status" value="2"/>
</dbReference>
<dbReference type="NCBIfam" id="NF003417">
    <property type="entry name" value="PRK04813.1"/>
    <property type="match status" value="5"/>
</dbReference>
<dbReference type="SUPFAM" id="SSF56801">
    <property type="entry name" value="Acetyl-CoA synthetase-like"/>
    <property type="match status" value="5"/>
</dbReference>
<evidence type="ECO:0000256" key="3">
    <source>
        <dbReference type="ARBA" id="ARBA00022598"/>
    </source>
</evidence>
<dbReference type="Pfam" id="PF00668">
    <property type="entry name" value="Condensation"/>
    <property type="match status" value="5"/>
</dbReference>
<organism evidence="7 8">
    <name type="scientific">Aspergillus mulundensis</name>
    <dbReference type="NCBI Taxonomy" id="1810919"/>
    <lineage>
        <taxon>Eukaryota</taxon>
        <taxon>Fungi</taxon>
        <taxon>Dikarya</taxon>
        <taxon>Ascomycota</taxon>
        <taxon>Pezizomycotina</taxon>
        <taxon>Eurotiomycetes</taxon>
        <taxon>Eurotiomycetidae</taxon>
        <taxon>Eurotiales</taxon>
        <taxon>Aspergillaceae</taxon>
        <taxon>Aspergillus</taxon>
        <taxon>Aspergillus subgen. Nidulantes</taxon>
    </lineage>
</organism>
<sequence>MTINDGYKEKEAPSVGAQKVPSQLALSKKDPPEAVEVCLHELIRRQCAARPNADAVCAWDGEFTYEELQTHANHLASVLDSRGVEPEVFVPILFEKTRWVLVAMLGVLKAGGAFVLLDPSLPQKRLASICTKVHARCIVSSPKNAEMAAELVPDIIILDDAWGADTTSNPVVIIPDRAEPHHAAYIVFTSGSSGEPKGVVIEHRSISTSAMAGGKAENLNRSSRALQFSSYAFDACLAETVIVLVHGGCVCIPSDHDRNYNLADAARGLRVNWAHLTPSVARILAVDDIPLLETLILLGEAPRQEDLQKWYGHVRLFNGFGPSECSMVCSVHEYDSADDTPTTIGTPTGSRLWVVEEDDLEILVAAGHVGELLIEGPIVGRGYLDDAPKTAAAFVNSPEWLRSRSPTATGRLYRTGDLVRYLGDGSLQYLGRSGTEVKIHGQRMDVLDIEYHMRQCLGDVVQDIAVDVITPNDDHDAPLLVAFVLLQDSDEWSSERRFETEFASAQLHLQQQLPAYMIPAAFMVVETMPLSNSGKLDRRSLRALGNSSTRRVLYQGRDLETSTKRSPAGVVEATMCALWADALHMSTEEIGLDDNFWSLGGSSIRAMKLAGAARRLGYEITMQDMWDNKSLRKMASALEARLVAGNATDCKEDAIVPPYSLVADADLLPSLRAQCPVQAPAEIEDIYPCTPLQEGMFSLSRRASPNFTIYQRYSLATGTDLERFRRAWAATIEANPILRTRIVQADDGHLYQVVVRGEPIAWDTWPAGDDLPSHWHSWATGQPLLRLALSVDTQRDMPYHNFALAMHHSLTDGWAIALVLEQVQAAYEGDTLDRRPFAPFVKYTLASQTGECVEFWREQLADLHAMPFPKLPNPEYRSEPSEMIVHTIVHGRDRAATTADGVTLSTQLRLAWAVLVSQYTDSADLVFGITVAGRGAQVHGVESTTGPTIATIPMRVKLDWESSVDWHLNELQEWAVRTMRYEQLGLQQIAQLGADGGTACQFQSLLLVQADADDYKAPEIFGRLDGEQQGAASSYALVLDCQLLADSVRITASYDPQVIPGEQVERLLDQLEHTLRQILDAPHMTLGKLETISPADMGILQRWNGMLPARLDACAHELIARRSASQPDAFAVCAWDGEFTYHELEVEAGRLASMLRVQGVRPNTFVPVYLEKSRWATVAMLAILKAGGAFIMLDPSNPVARLQEICREISAPLLVTSNSLAGAAEALGPSILILDPESLAETAGNAEINGWSAPTPEDSMYLVFTSGSTGKPRGVVISHTNWCSSSEARCRQMKLDRDTRLLQFASYSFDFSVEDNMLTLVAGGCICVPSDHDRTSDLAGAITNFKANYANLTPSVARILRPSDVPTLRLLAFCGEPSTKADIQTWCSDSSHVELLNLYGPAECAVTATTQCYPSASGETNDIGRGCGAVTWVVDSQGYERLAPIGAVGELVIEGPLVGQGYLNEPEKTAAAFIPPPRWLSQFRQGPSRLYRTGDLVQYLADGSLRYVGRKDTQVKIRGQRVELAEIEFHVRQCFPNATDVAVDIVRPAAGLGPALVSWVVVPDQGDIDPGHTGWLGLQNSIFQEMVTRARPQLEASVPIYMVPDVFIPVRAMPLTRTGKVNRRQLRSWTEEMSTEALSSWRLGQTGHRRPPVTPRQQLIQGLYAQTLNLPTEEIGLDDHFFRRGGDSILAMKLVALARAVGLPLAVADVFSHPHLIDLADAKFLPQLVAEQQVPEAFSLLPSDMIREAIIAGVVAGGVVAEEQIEDIYPCTPMQDGLMALSLQSPGNYVATWRHELQSDLNLDRLQYAFMATVAANPILRTRLMHCHPHGTFQVVIRDEQVAIPVFATKQEWEGARKLRMSEMGLNSRLWEAALITSGTAPQLILTLHHALYDDWSIPLLWDQVQAAYHAPTEALRPCPFSPFVQYIVQSKGADQFWRSHLENVQAPAFPAFPSSTHIPRPDKVFRHPVPDLPVGNRDFTLSMAINLAWAILLSHYTDSDEVVFGLTVNGRGAFLPGIETVTGPTVTTVPLRVLLQPRKSVEGQMKDLRVQVMEMTAYEQFGLQNIRGLSSDAAHACSFQTHIGVQLLQSSPANLLVKHTEDLSADLRTVSSYAFVLVCELSDSNQAAIDIVASYDSLVVLPAQAQRMVEQFEHILRQILSQPSQKVGNISAMSPQDMIQLDQWNAILPKSYDRCLHDLVFEHADRNPGQPAISAWDGQLSYGELKQASLHLASLLRERGVEQGSIVTICSEKSKWVIVSMLSVLSLGAVVSCIDPKYPVDRVQDVLNQTQPSLILVSPGLAESFDGYGGKYSVIALPNDIPWAIDLGWQTHWVRDATKAAFIIFTSGSSGRPKGIVATHRNFATSIRNHSPAMRLTSSKRVLHFASYAFDASLHEIFASLVNGICVCVPSEHDRMNALAPFLIEQNVDWASLTSSMLATLDPQIVPSLRTVVACGEPLTRHVVERWAPRVSLLNGYGPAECSVCVAVGRVIAEDWKTGVIGPMFGSVGWVTLPSDPRRLSPLGAVGELLIEGPVVTDGYLERPDLTADAYIEPPAWLVAYRKGRPGRVYRSGDLVEITSDGWIRYVGRKDTQVKLRGQRLELAEVEYHVRCCLDCVDVVVEKVELSGSNNEATLVAFIMGSADQNGAYTDSSSLFDPPNAAFSHKTQLAEVALRDLIPSYMIPSLFLSLREFPQTAGGKVDRRCLRHEVSALSSVEIQVYRQTAVPMQQRQPTTNLESIIQEVLADVLSRESSSLGIDTNFFHVGGDSIGAMHLVSQLSGYGIRTTVEAIFKNPTIASLSASIESSASTSEDETLPESESDHSDMPFQLLSLTNDQYRLFMDRIVYPLQDMGFTVSDAYPTSSIQEGMLLSQAKDGSMYHNRYMFTLQPHENGSIDPMRVGQAWQAVVDKHPLLRTVFRESVHTDGTMDQIVLEPSPAAMVNLKATLDDLFEEFAQYCPSPIPPTHPPNRLTILAAQNGSIGCLLEASHALLDGISWQVLLRDLALAYKGQLEPTSCNAYHDYVAHIQEQDLETARKFWAEYAVGLDPCMFPPIVPAVQDKPTTAEFGRQQIRLDRTQELSLLAQKHELTIASVFQVAWALTLGAYCRTEDVCFGYMTSGRDAPIPGIQDAIGPFINLLLCRVNLGEKTCILDLLRRCQQEFARSLQFQYRSLAAITHQLGIRDIFNSILSVNKRIPRLEVAGSPWVLGEQDADGSTEYQVALTVDVGDEGLDIVLDYHSEWLSAKGATFVLDAFAKAVEGIIHDPTQTPTKISLLGYSSEQLVHIWNSTATTAVDRSLADIVLEQCQNRPDAAAVCSWDGDFTYYEIERYSRALELVLRSTPGVGEGCIVPIYASKSRWVPVAMLAVVRAGAAFVLFDVSHPASRLKEICASINAEVLLTLRQNSLEARKLGCGLLCVDEMDGVEKETKIETETETEGPEPGHVTAAFDSGRPLYLIFTSGSTGKPKGAIISHRAFTTSASAHSHALHITAASRVLQFSSFAFDVSIAEILTTLTVGGCVCIPSEQQRTDALADAAAYLQVNWASFTPSVARVLQPLDFPTLRTVILIGEVVTAKEIRQWAPAVDLFVTYGPAECAVYCAASEAPITPESNGREFGRLVGCQGWVVDPADVNILLPIGATGELLVHGPIVGHGYHNEPGLTARAFIEPPSWLPLNATLSSKLYRTGDLVRLTEQGTYEFIQRKDHQVKLRGQRLELGEVEYQLRAALVDGLDAIAELCITTDGAKMLVAFIHLPETVLPDPDLPLKDERLLGSATDRFRQVALEAQNRLHEKLPGYMVPTLFLPLQTVPLTSSAKIDRRRLREIICCLSTEEVQAIVGAHDIQDRPQPITHTESLIHKVWVQVLKRSPKQISREDNFFRLGGDSILAIQSIPIARSFGLNISMSDIFKYPRLCDLAAASRPVDGDAILSIPPFSLLPEDIRSNDLLEHAARECGVLPSEIEDIYPCTALQEGLMTLSERSPGECAVTFEYQLDADIDMERFVSAWKATVSANPILRTRMVHVEGLRGTCQAVTRTTVRVLESEDLESHRARLKAYETSMTLGSNLVVLSIVRRKRERPIFFLTIHHALYDAWSLSVLWRQVHAAYHGQHLHLRPFNQFIKHCMGHDDAAQFWRSELADLRSPVWPSLPAARHVPTVRSTIQRAIHFEQTSTEFTVSTLIQLAWAVVMSCYTDSEDILYGLTLNGRNAPLPGIEELSGPTFATIPFRTQLRLNETVRTSLARVQDKITNLASFQQYGLRNIRHLGAEAAQACRFQCHLGIQPQSDDADSGLYRSASSASKEHGAFSDSALIIICHLNKLDKSQISVEVNYDKSVTSQASPERIVSQFAHILQQLPGSLDSPLSRLDLVGPEDRDQLHEWNSSLPSPSLRPLQEAVLAFATTTPTSPAISAWDGEFSFSELNQLSHELARHLQREGVGYGSIVPVCFYRSKWVVVAMLAVLLAGGACVPLDPDHPPERIRAILAQTRPDLALVCEETGTALDSCNVRSLRVPLNPAPLEPATLCPLPVVDTHDPAFIMFTSGTTGQPKGIILEHTNLRTSILHHSRPCNIDRNTRCLHFCSYAFDVSLYEIFTVLANGACVCIPSEQDRLNDLPGFIARHRVNTAYIATSLLHRLLKPELVPDLHTINVGGEPLTQDIVDTWADRVNLINNYGPAETTPCAVGKVRKQTWASGQIGPVVGGRGWVTVPSDPSRLAMVGAIGELLVEGPIVSRGYLNEPLKTAESYLSSPPPWIAEFRGDKSPSRLYRTGDLVSYMPDGSIRFIGRKDTQVKLRGQRVELAEVEHHVRLYFPEASEVIAEVVTHGVPDGGPSNLVAFICLPQTRINGEAEEEEGIFLVADAGFVKNAQDAMRRLAAALPAYMVPTVFLPLLRAPRTQSGKLDRGRLRDLAAAIPRERLQPLCPQPPAVGAPAPTSDEEMLIDLWAAALSIPREQIGPNDDFFHLGGDSVSAMVLVSVARRQGVLFSVSDVFLNPVLAALATKMQYLHDVVEEDNAPYQPGSLLDIEDVETFLTQNTDVLPPGIHANQVEDLLPTTEFQRTFLVGPGTGSYLRISVPRAVNGGQVFGVFDAWVRHHPMLRTVFVRHNHRTLAVVLRDAHIMMCHLHDPTGDIESYADSICANDYATGIGDGAVHVKAWLVTPADEHAPRLLIIRTSHAQYDGHSLPLLVDDLVAGLQSRPLRIDVPPYPVYLRYRQRQQTDQAVRFWQDYLQGARMLDIPDVIQPICSRDTGNHMIYGRRSIPMPTPPEGITLASLVKASWAIVLARTTEKRDIVFGHTLNGRDAPTPATHELIGPCVTVSPMRVTFPSTIPVLELLHLVQTQYARAMPFADIDFEHIRQHATNWDASTQFNSVVTHQTNQANNAPRTSVLLAGEDCAWRMVDHGVTPHLNLTTTPWQNTLTIQLSAPSSRLSVRRLEDLLGTFCNTLAEVERGGTLVL</sequence>
<feature type="domain" description="Carrier" evidence="6">
    <location>
        <begin position="3850"/>
        <end position="3926"/>
    </location>
</feature>
<dbReference type="GO" id="GO:0005737">
    <property type="term" value="C:cytoplasm"/>
    <property type="evidence" value="ECO:0007669"/>
    <property type="project" value="TreeGrafter"/>
</dbReference>
<evidence type="ECO:0000313" key="7">
    <source>
        <dbReference type="EMBL" id="RDW76857.1"/>
    </source>
</evidence>
<evidence type="ECO:0000259" key="6">
    <source>
        <dbReference type="PROSITE" id="PS50075"/>
    </source>
</evidence>
<protein>
    <recommendedName>
        <fullName evidence="6">Carrier domain-containing protein</fullName>
    </recommendedName>
</protein>
<keyword evidence="1" id="KW-0596">Phosphopantetheine</keyword>
<dbReference type="InterPro" id="IPR001242">
    <property type="entry name" value="Condensation_dom"/>
</dbReference>
<evidence type="ECO:0000313" key="8">
    <source>
        <dbReference type="Proteomes" id="UP000256690"/>
    </source>
</evidence>
<dbReference type="PROSITE" id="PS00455">
    <property type="entry name" value="AMP_BINDING"/>
    <property type="match status" value="5"/>
</dbReference>
<dbReference type="GO" id="GO:0031177">
    <property type="term" value="F:phosphopantetheine binding"/>
    <property type="evidence" value="ECO:0007669"/>
    <property type="project" value="InterPro"/>
</dbReference>
<feature type="domain" description="Carrier" evidence="6">
    <location>
        <begin position="2733"/>
        <end position="2809"/>
    </location>
</feature>
<dbReference type="InterPro" id="IPR023213">
    <property type="entry name" value="CAT-like_dom_sf"/>
</dbReference>
<feature type="region of interest" description="Disordered" evidence="5">
    <location>
        <begin position="1"/>
        <end position="27"/>
    </location>
</feature>
<feature type="domain" description="Carrier" evidence="6">
    <location>
        <begin position="566"/>
        <end position="642"/>
    </location>
</feature>
<dbReference type="SUPFAM" id="SSF52777">
    <property type="entry name" value="CoA-dependent acyltransferases"/>
    <property type="match status" value="10"/>
</dbReference>
<dbReference type="Pfam" id="PF00550">
    <property type="entry name" value="PP-binding"/>
    <property type="match status" value="5"/>
</dbReference>
<dbReference type="Gene3D" id="3.30.559.10">
    <property type="entry name" value="Chloramphenicol acetyltransferase-like domain"/>
    <property type="match status" value="5"/>
</dbReference>
<dbReference type="InterPro" id="IPR010071">
    <property type="entry name" value="AA_adenyl_dom"/>
</dbReference>
<dbReference type="Gene3D" id="3.40.50.12780">
    <property type="entry name" value="N-terminal domain of ligase-like"/>
    <property type="match status" value="5"/>
</dbReference>
<dbReference type="CDD" id="cd19542">
    <property type="entry name" value="CT_NRPS-like"/>
    <property type="match status" value="1"/>
</dbReference>
<keyword evidence="8" id="KW-1185">Reference proteome</keyword>
<keyword evidence="2" id="KW-0597">Phosphoprotein</keyword>
<comment type="similarity">
    <text evidence="4">Belongs to the NRP synthetase family.</text>
</comment>
<dbReference type="PROSITE" id="PS00012">
    <property type="entry name" value="PHOSPHOPANTETHEINE"/>
    <property type="match status" value="2"/>
</dbReference>
<dbReference type="PANTHER" id="PTHR45527">
    <property type="entry name" value="NONRIBOSOMAL PEPTIDE SYNTHETASE"/>
    <property type="match status" value="1"/>
</dbReference>
<dbReference type="OrthoDB" id="416786at2759"/>
<dbReference type="InterPro" id="IPR042099">
    <property type="entry name" value="ANL_N_sf"/>
</dbReference>
<dbReference type="PROSITE" id="PS50075">
    <property type="entry name" value="CARRIER"/>
    <property type="match status" value="5"/>
</dbReference>
<dbReference type="InterPro" id="IPR045851">
    <property type="entry name" value="AMP-bd_C_sf"/>
</dbReference>
<dbReference type="InterPro" id="IPR036736">
    <property type="entry name" value="ACP-like_sf"/>
</dbReference>
<dbReference type="SUPFAM" id="SSF47336">
    <property type="entry name" value="ACP-like"/>
    <property type="match status" value="5"/>
</dbReference>
<evidence type="ECO:0000256" key="5">
    <source>
        <dbReference type="SAM" id="MobiDB-lite"/>
    </source>
</evidence>
<accession>A0A3D8RRY7</accession>
<dbReference type="InterPro" id="IPR006162">
    <property type="entry name" value="Ppantetheine_attach_site"/>
</dbReference>
<dbReference type="Pfam" id="PF00501">
    <property type="entry name" value="AMP-binding"/>
    <property type="match status" value="5"/>
</dbReference>
<feature type="compositionally biased region" description="Basic and acidic residues" evidence="5">
    <location>
        <begin position="1"/>
        <end position="12"/>
    </location>
</feature>
<dbReference type="FunFam" id="3.30.559.30:FF:000003">
    <property type="entry name" value="Nonribosomal peptide synthase SidD"/>
    <property type="match status" value="3"/>
</dbReference>
<reference evidence="7 8" key="1">
    <citation type="journal article" date="2018" name="IMA Fungus">
        <title>IMA Genome-F 9: Draft genome sequence of Annulohypoxylon stygium, Aspergillus mulundensis, Berkeleyomyces basicola (syn. Thielaviopsis basicola), Ceratocystis smalleyi, two Cercospora beticola strains, Coleophoma cylindrospora, Fusarium fracticaudum, Phialophora cf. hyalina, and Morchella septimelata.</title>
        <authorList>
            <person name="Wingfield B.D."/>
            <person name="Bills G.F."/>
            <person name="Dong Y."/>
            <person name="Huang W."/>
            <person name="Nel W.J."/>
            <person name="Swalarsk-Parry B.S."/>
            <person name="Vaghefi N."/>
            <person name="Wilken P.M."/>
            <person name="An Z."/>
            <person name="de Beer Z.W."/>
            <person name="De Vos L."/>
            <person name="Chen L."/>
            <person name="Duong T.A."/>
            <person name="Gao Y."/>
            <person name="Hammerbacher A."/>
            <person name="Kikkert J.R."/>
            <person name="Li Y."/>
            <person name="Li H."/>
            <person name="Li K."/>
            <person name="Li Q."/>
            <person name="Liu X."/>
            <person name="Ma X."/>
            <person name="Naidoo K."/>
            <person name="Pethybridge S.J."/>
            <person name="Sun J."/>
            <person name="Steenkamp E.T."/>
            <person name="van der Nest M.A."/>
            <person name="van Wyk S."/>
            <person name="Wingfield M.J."/>
            <person name="Xiong C."/>
            <person name="Yue Q."/>
            <person name="Zhang X."/>
        </authorList>
    </citation>
    <scope>NUCLEOTIDE SEQUENCE [LARGE SCALE GENOMIC DNA]</scope>
    <source>
        <strain evidence="7 8">DSM 5745</strain>
    </source>
</reference>
<dbReference type="CDD" id="cd19545">
    <property type="entry name" value="FUM14_C_NRPS-like"/>
    <property type="match status" value="3"/>
</dbReference>
<proteinExistence type="inferred from homology"/>
<dbReference type="SMART" id="SM00823">
    <property type="entry name" value="PKS_PP"/>
    <property type="match status" value="5"/>
</dbReference>
<dbReference type="CDD" id="cd05918">
    <property type="entry name" value="A_NRPS_SidN3_like"/>
    <property type="match status" value="5"/>
</dbReference>
<dbReference type="EMBL" id="PVWQ01000007">
    <property type="protein sequence ID" value="RDW76857.1"/>
    <property type="molecule type" value="Genomic_DNA"/>
</dbReference>
<dbReference type="GO" id="GO:0016874">
    <property type="term" value="F:ligase activity"/>
    <property type="evidence" value="ECO:0007669"/>
    <property type="project" value="UniProtKB-KW"/>
</dbReference>
<dbReference type="Proteomes" id="UP000256690">
    <property type="component" value="Unassembled WGS sequence"/>
</dbReference>
<dbReference type="NCBIfam" id="TIGR01733">
    <property type="entry name" value="AA-adenyl-dom"/>
    <property type="match status" value="5"/>
</dbReference>
<gene>
    <name evidence="7" type="ORF">DSM5745_06849</name>
</gene>
<dbReference type="GeneID" id="38117219"/>
<name>A0A3D8RRY7_9EURO</name>
<dbReference type="PANTHER" id="PTHR45527:SF1">
    <property type="entry name" value="FATTY ACID SYNTHASE"/>
    <property type="match status" value="1"/>
</dbReference>
<dbReference type="FunFam" id="3.30.300.30:FF:000015">
    <property type="entry name" value="Nonribosomal peptide synthase SidD"/>
    <property type="match status" value="5"/>
</dbReference>
<evidence type="ECO:0000256" key="1">
    <source>
        <dbReference type="ARBA" id="ARBA00022450"/>
    </source>
</evidence>
<dbReference type="Gene3D" id="1.10.1200.10">
    <property type="entry name" value="ACP-like"/>
    <property type="match status" value="5"/>
</dbReference>
<keyword evidence="3" id="KW-0436">Ligase</keyword>
<dbReference type="STRING" id="1810919.A0A3D8RRY7"/>